<evidence type="ECO:0000256" key="5">
    <source>
        <dbReference type="ARBA" id="ARBA00022592"/>
    </source>
</evidence>
<reference evidence="8 9" key="1">
    <citation type="submission" date="2019-09" db="EMBL/GenBank/DDBJ databases">
        <title>Wenzhouxiangella sp. Genome sequencing and assembly.</title>
        <authorList>
            <person name="Zhang R."/>
        </authorList>
    </citation>
    <scope>NUCLEOTIDE SEQUENCE [LARGE SCALE GENOMIC DNA]</scope>
    <source>
        <strain evidence="8 9">W260</strain>
    </source>
</reference>
<dbReference type="RefSeq" id="WP_150865080.1">
    <property type="nucleotide sequence ID" value="NZ_VYXP01000010.1"/>
</dbReference>
<comment type="function">
    <text evidence="6">Plays a role in the regulation of phosphate uptake.</text>
</comment>
<dbReference type="InterPro" id="IPR028366">
    <property type="entry name" value="PhoU"/>
</dbReference>
<name>A0A5N0T981_9GAMM</name>
<comment type="subunit">
    <text evidence="6">Homodimer.</text>
</comment>
<dbReference type="GO" id="GO:0006817">
    <property type="term" value="P:phosphate ion transport"/>
    <property type="evidence" value="ECO:0007669"/>
    <property type="project" value="UniProtKB-KW"/>
</dbReference>
<feature type="domain" description="PhoU" evidence="7">
    <location>
        <begin position="26"/>
        <end position="112"/>
    </location>
</feature>
<dbReference type="Pfam" id="PF01895">
    <property type="entry name" value="PhoU"/>
    <property type="match status" value="2"/>
</dbReference>
<evidence type="ECO:0000256" key="3">
    <source>
        <dbReference type="ARBA" id="ARBA00022448"/>
    </source>
</evidence>
<dbReference type="InterPro" id="IPR038078">
    <property type="entry name" value="PhoU-like_sf"/>
</dbReference>
<evidence type="ECO:0000313" key="8">
    <source>
        <dbReference type="EMBL" id="KAA9129859.1"/>
    </source>
</evidence>
<protein>
    <recommendedName>
        <fullName evidence="6">Phosphate-specific transport system accessory protein PhoU</fullName>
    </recommendedName>
</protein>
<evidence type="ECO:0000259" key="7">
    <source>
        <dbReference type="Pfam" id="PF01895"/>
    </source>
</evidence>
<comment type="similarity">
    <text evidence="2 6">Belongs to the PhoU family.</text>
</comment>
<organism evidence="8 9">
    <name type="scientific">Marinihelvus fidelis</name>
    <dbReference type="NCBI Taxonomy" id="2613842"/>
    <lineage>
        <taxon>Bacteria</taxon>
        <taxon>Pseudomonadati</taxon>
        <taxon>Pseudomonadota</taxon>
        <taxon>Gammaproteobacteria</taxon>
        <taxon>Chromatiales</taxon>
        <taxon>Wenzhouxiangellaceae</taxon>
        <taxon>Marinihelvus</taxon>
    </lineage>
</organism>
<evidence type="ECO:0000256" key="4">
    <source>
        <dbReference type="ARBA" id="ARBA00022490"/>
    </source>
</evidence>
<proteinExistence type="inferred from homology"/>
<dbReference type="PANTHER" id="PTHR42930:SF3">
    <property type="entry name" value="PHOSPHATE-SPECIFIC TRANSPORT SYSTEM ACCESSORY PROTEIN PHOU"/>
    <property type="match status" value="1"/>
</dbReference>
<dbReference type="Gene3D" id="1.20.58.220">
    <property type="entry name" value="Phosphate transport system protein phou homolog 2, domain 2"/>
    <property type="match status" value="2"/>
</dbReference>
<dbReference type="PANTHER" id="PTHR42930">
    <property type="entry name" value="PHOSPHATE-SPECIFIC TRANSPORT SYSTEM ACCESSORY PROTEIN PHOU"/>
    <property type="match status" value="1"/>
</dbReference>
<dbReference type="GO" id="GO:0045936">
    <property type="term" value="P:negative regulation of phosphate metabolic process"/>
    <property type="evidence" value="ECO:0007669"/>
    <property type="project" value="InterPro"/>
</dbReference>
<evidence type="ECO:0000313" key="9">
    <source>
        <dbReference type="Proteomes" id="UP000325372"/>
    </source>
</evidence>
<dbReference type="Proteomes" id="UP000325372">
    <property type="component" value="Unassembled WGS sequence"/>
</dbReference>
<dbReference type="InterPro" id="IPR026022">
    <property type="entry name" value="PhoU_dom"/>
</dbReference>
<dbReference type="EMBL" id="VYXP01000010">
    <property type="protein sequence ID" value="KAA9129859.1"/>
    <property type="molecule type" value="Genomic_DNA"/>
</dbReference>
<sequence>MDKLNLGQHISQKFNEELEDVRSKVLQMGGIVEEQMAHAIQALLTGDRNLASEVIANDQRVNALEVELDEECTRIVALRQPAATDLRLVMAVIRTINDLERIGDEIKRVARMVHEELDGTLDAAARLEIEHMGGQVREMLRDVLDAFARTDVRAAVRVARADEKVDIKYQAITRQLMTYMAQDHTTIPTVLNIMWAARAIERMGDRCQNIAEYVIYLVIGKDVRHAGLEGVLAELEARGE</sequence>
<gene>
    <name evidence="8" type="primary">phoU</name>
    <name evidence="8" type="ORF">F3N42_13840</name>
</gene>
<dbReference type="SUPFAM" id="SSF109755">
    <property type="entry name" value="PhoU-like"/>
    <property type="match status" value="1"/>
</dbReference>
<keyword evidence="5 6" id="KW-0592">Phosphate transport</keyword>
<evidence type="ECO:0000256" key="6">
    <source>
        <dbReference type="PIRNR" id="PIRNR003107"/>
    </source>
</evidence>
<comment type="subcellular location">
    <subcellularLocation>
        <location evidence="1 6">Cytoplasm</location>
    </subcellularLocation>
</comment>
<dbReference type="NCBIfam" id="TIGR02135">
    <property type="entry name" value="phoU_full"/>
    <property type="match status" value="1"/>
</dbReference>
<dbReference type="GO" id="GO:0030643">
    <property type="term" value="P:intracellular phosphate ion homeostasis"/>
    <property type="evidence" value="ECO:0007669"/>
    <property type="project" value="InterPro"/>
</dbReference>
<keyword evidence="4 6" id="KW-0963">Cytoplasm</keyword>
<dbReference type="PIRSF" id="PIRSF003107">
    <property type="entry name" value="PhoU"/>
    <property type="match status" value="1"/>
</dbReference>
<evidence type="ECO:0000256" key="1">
    <source>
        <dbReference type="ARBA" id="ARBA00004496"/>
    </source>
</evidence>
<accession>A0A5N0T981</accession>
<dbReference type="AlphaFoldDB" id="A0A5N0T981"/>
<feature type="domain" description="PhoU" evidence="7">
    <location>
        <begin position="129"/>
        <end position="214"/>
    </location>
</feature>
<keyword evidence="9" id="KW-1185">Reference proteome</keyword>
<dbReference type="GO" id="GO:0005737">
    <property type="term" value="C:cytoplasm"/>
    <property type="evidence" value="ECO:0007669"/>
    <property type="project" value="UniProtKB-SubCell"/>
</dbReference>
<keyword evidence="3 6" id="KW-0813">Transport</keyword>
<comment type="caution">
    <text evidence="8">The sequence shown here is derived from an EMBL/GenBank/DDBJ whole genome shotgun (WGS) entry which is preliminary data.</text>
</comment>
<evidence type="ECO:0000256" key="2">
    <source>
        <dbReference type="ARBA" id="ARBA00008107"/>
    </source>
</evidence>
<dbReference type="FunFam" id="1.20.58.220:FF:000002">
    <property type="entry name" value="Phosphate-specific transport system accessory protein PhoU"/>
    <property type="match status" value="1"/>
</dbReference>
<dbReference type="FunFam" id="1.20.58.220:FF:000001">
    <property type="entry name" value="Phosphate-specific transport system accessory protein PhoU"/>
    <property type="match status" value="1"/>
</dbReference>